<dbReference type="Proteomes" id="UP000195807">
    <property type="component" value="Plasmid pCME4A9II"/>
</dbReference>
<organism evidence="3 4">
    <name type="scientific">Croceicoccus marinus</name>
    <dbReference type="NCBI Taxonomy" id="450378"/>
    <lineage>
        <taxon>Bacteria</taxon>
        <taxon>Pseudomonadati</taxon>
        <taxon>Pseudomonadota</taxon>
        <taxon>Alphaproteobacteria</taxon>
        <taxon>Sphingomonadales</taxon>
        <taxon>Erythrobacteraceae</taxon>
        <taxon>Croceicoccus</taxon>
    </lineage>
</organism>
<evidence type="ECO:0000313" key="4">
    <source>
        <dbReference type="Proteomes" id="UP000195807"/>
    </source>
</evidence>
<gene>
    <name evidence="3" type="ORF">A9D14_18295</name>
</gene>
<geneLocation type="plasmid" evidence="4">
    <name>pcme4a9ii</name>
</geneLocation>
<accession>A0A217EYU8</accession>
<dbReference type="AlphaFoldDB" id="A0A217EYU8"/>
<dbReference type="STRING" id="450378.GCA_001661675_03675"/>
<protein>
    <recommendedName>
        <fullName evidence="5">Type II toxin-antitoxin system RelE/ParE family toxin</fullName>
    </recommendedName>
</protein>
<dbReference type="Gene3D" id="3.30.2310.20">
    <property type="entry name" value="RelE-like"/>
    <property type="match status" value="1"/>
</dbReference>
<dbReference type="Pfam" id="PF05016">
    <property type="entry name" value="ParE_toxin"/>
    <property type="match status" value="1"/>
</dbReference>
<evidence type="ECO:0000256" key="2">
    <source>
        <dbReference type="ARBA" id="ARBA00022649"/>
    </source>
</evidence>
<name>A0A217EYU8_9SPHN</name>
<evidence type="ECO:0008006" key="5">
    <source>
        <dbReference type="Google" id="ProtNLM"/>
    </source>
</evidence>
<keyword evidence="4" id="KW-1185">Reference proteome</keyword>
<dbReference type="OrthoDB" id="276174at2"/>
<dbReference type="RefSeq" id="WP_066850829.1">
    <property type="nucleotide sequence ID" value="NZ_CP019604.1"/>
</dbReference>
<dbReference type="InterPro" id="IPR051803">
    <property type="entry name" value="TA_system_RelE-like_toxin"/>
</dbReference>
<dbReference type="InterPro" id="IPR007712">
    <property type="entry name" value="RelE/ParE_toxin"/>
</dbReference>
<evidence type="ECO:0000313" key="3">
    <source>
        <dbReference type="EMBL" id="ARU18306.1"/>
    </source>
</evidence>
<keyword evidence="3" id="KW-0614">Plasmid</keyword>
<sequence>MATRRVVLREAARGDLEQATDWLMSESGRNTAVAFIDAVQAAMRRIIERPGTGSPRWSHELNLPGLRSMRVKGHDWMVFYITRHDHIDVWRVLHGARDIGGVLGDPSEGAEH</sequence>
<proteinExistence type="inferred from homology"/>
<dbReference type="PANTHER" id="PTHR33755">
    <property type="entry name" value="TOXIN PARE1-RELATED"/>
    <property type="match status" value="1"/>
</dbReference>
<dbReference type="EMBL" id="CP019604">
    <property type="protein sequence ID" value="ARU18306.1"/>
    <property type="molecule type" value="Genomic_DNA"/>
</dbReference>
<evidence type="ECO:0000256" key="1">
    <source>
        <dbReference type="ARBA" id="ARBA00006226"/>
    </source>
</evidence>
<reference evidence="3 4" key="1">
    <citation type="submission" date="2017-01" db="EMBL/GenBank/DDBJ databases">
        <title>Complete genome sequence of esterase-producing bacterium Croceicoccus marinus E4A9.</title>
        <authorList>
            <person name="Wu Y.-H."/>
            <person name="Cheng H."/>
            <person name="Xu L."/>
            <person name="Huo Y.-Y."/>
            <person name="Wang C.-S."/>
            <person name="Xu X.-W."/>
        </authorList>
    </citation>
    <scope>NUCLEOTIDE SEQUENCE [LARGE SCALE GENOMIC DNA]</scope>
    <source>
        <strain evidence="3 4">E4A9</strain>
        <plasmid evidence="4">Plasmid pcme4a9ii</plasmid>
    </source>
</reference>
<dbReference type="PANTHER" id="PTHR33755:SF8">
    <property type="entry name" value="TOXIN PARE2"/>
    <property type="match status" value="1"/>
</dbReference>
<dbReference type="KEGG" id="cman:A9D14_18295"/>
<keyword evidence="2" id="KW-1277">Toxin-antitoxin system</keyword>
<comment type="similarity">
    <text evidence="1">Belongs to the RelE toxin family.</text>
</comment>
<dbReference type="InterPro" id="IPR035093">
    <property type="entry name" value="RelE/ParE_toxin_dom_sf"/>
</dbReference>